<reference evidence="2 3" key="1">
    <citation type="submission" date="2014-04" db="EMBL/GenBank/DDBJ databases">
        <authorList>
            <consortium name="DOE Joint Genome Institute"/>
            <person name="Kuo A."/>
            <person name="Zuccaro A."/>
            <person name="Kohler A."/>
            <person name="Nagy L.G."/>
            <person name="Floudas D."/>
            <person name="Copeland A."/>
            <person name="Barry K.W."/>
            <person name="Cichocki N."/>
            <person name="Veneault-Fourrey C."/>
            <person name="LaButti K."/>
            <person name="Lindquist E.A."/>
            <person name="Lipzen A."/>
            <person name="Lundell T."/>
            <person name="Morin E."/>
            <person name="Murat C."/>
            <person name="Sun H."/>
            <person name="Tunlid A."/>
            <person name="Henrissat B."/>
            <person name="Grigoriev I.V."/>
            <person name="Hibbett D.S."/>
            <person name="Martin F."/>
            <person name="Nordberg H.P."/>
            <person name="Cantor M.N."/>
            <person name="Hua S.X."/>
        </authorList>
    </citation>
    <scope>NUCLEOTIDE SEQUENCE [LARGE SCALE GENOMIC DNA]</scope>
    <source>
        <strain evidence="2 3">MAFF 305830</strain>
    </source>
</reference>
<dbReference type="EMBL" id="KN824348">
    <property type="protein sequence ID" value="KIM22809.1"/>
    <property type="molecule type" value="Genomic_DNA"/>
</dbReference>
<organism evidence="2 3">
    <name type="scientific">Serendipita vermifera MAFF 305830</name>
    <dbReference type="NCBI Taxonomy" id="933852"/>
    <lineage>
        <taxon>Eukaryota</taxon>
        <taxon>Fungi</taxon>
        <taxon>Dikarya</taxon>
        <taxon>Basidiomycota</taxon>
        <taxon>Agaricomycotina</taxon>
        <taxon>Agaricomycetes</taxon>
        <taxon>Sebacinales</taxon>
        <taxon>Serendipitaceae</taxon>
        <taxon>Serendipita</taxon>
    </lineage>
</organism>
<dbReference type="Proteomes" id="UP000054097">
    <property type="component" value="Unassembled WGS sequence"/>
</dbReference>
<sequence>MDDVAPMMATFSLAEKSPNPRGMLPPTSTTIATSRSNANGSPRSNLGKSPRMLVTPSTAAAAATSSNSNGPSAPVVEHNYGTRSKAFINAFQLEESVRMMRTFIQDVHPEGFTPDQRSMWAVIERRTLEWAEAQKREAASTSSVPATGVASPSVVGNGDVSMGRPRPKTSNGF</sequence>
<gene>
    <name evidence="2" type="ORF">M408DRAFT_28450</name>
</gene>
<evidence type="ECO:0000256" key="1">
    <source>
        <dbReference type="SAM" id="MobiDB-lite"/>
    </source>
</evidence>
<proteinExistence type="predicted"/>
<evidence type="ECO:0000313" key="3">
    <source>
        <dbReference type="Proteomes" id="UP000054097"/>
    </source>
</evidence>
<feature type="region of interest" description="Disordered" evidence="1">
    <location>
        <begin position="134"/>
        <end position="173"/>
    </location>
</feature>
<name>A0A0C3ARX7_SERVB</name>
<protein>
    <submittedName>
        <fullName evidence="2">Uncharacterized protein</fullName>
    </submittedName>
</protein>
<dbReference type="HOGENOM" id="CLU_1548568_0_0_1"/>
<feature type="compositionally biased region" description="Low complexity" evidence="1">
    <location>
        <begin position="55"/>
        <end position="74"/>
    </location>
</feature>
<reference evidence="3" key="2">
    <citation type="submission" date="2015-01" db="EMBL/GenBank/DDBJ databases">
        <title>Evolutionary Origins and Diversification of the Mycorrhizal Mutualists.</title>
        <authorList>
            <consortium name="DOE Joint Genome Institute"/>
            <consortium name="Mycorrhizal Genomics Consortium"/>
            <person name="Kohler A."/>
            <person name="Kuo A."/>
            <person name="Nagy L.G."/>
            <person name="Floudas D."/>
            <person name="Copeland A."/>
            <person name="Barry K.W."/>
            <person name="Cichocki N."/>
            <person name="Veneault-Fourrey C."/>
            <person name="LaButti K."/>
            <person name="Lindquist E.A."/>
            <person name="Lipzen A."/>
            <person name="Lundell T."/>
            <person name="Morin E."/>
            <person name="Murat C."/>
            <person name="Riley R."/>
            <person name="Ohm R."/>
            <person name="Sun H."/>
            <person name="Tunlid A."/>
            <person name="Henrissat B."/>
            <person name="Grigoriev I.V."/>
            <person name="Hibbett D.S."/>
            <person name="Martin F."/>
        </authorList>
    </citation>
    <scope>NUCLEOTIDE SEQUENCE [LARGE SCALE GENOMIC DNA]</scope>
    <source>
        <strain evidence="3">MAFF 305830</strain>
    </source>
</reference>
<keyword evidence="3" id="KW-1185">Reference proteome</keyword>
<dbReference type="AlphaFoldDB" id="A0A0C3ARX7"/>
<feature type="compositionally biased region" description="Polar residues" evidence="1">
    <location>
        <begin position="26"/>
        <end position="47"/>
    </location>
</feature>
<accession>A0A0C3ARX7</accession>
<evidence type="ECO:0000313" key="2">
    <source>
        <dbReference type="EMBL" id="KIM22809.1"/>
    </source>
</evidence>
<feature type="region of interest" description="Disordered" evidence="1">
    <location>
        <begin position="1"/>
        <end position="77"/>
    </location>
</feature>